<dbReference type="AlphaFoldDB" id="A0A917M3W3"/>
<accession>A0A917M3W3</accession>
<dbReference type="Pfam" id="PF12833">
    <property type="entry name" value="HTH_18"/>
    <property type="match status" value="1"/>
</dbReference>
<dbReference type="GO" id="GO:0043565">
    <property type="term" value="F:sequence-specific DNA binding"/>
    <property type="evidence" value="ECO:0007669"/>
    <property type="project" value="InterPro"/>
</dbReference>
<evidence type="ECO:0000256" key="3">
    <source>
        <dbReference type="ARBA" id="ARBA00023163"/>
    </source>
</evidence>
<sequence>MENYHKYLHTSNIDKKWGFYINTVGYCKTNKNMHYPSSAEHPTDHAFSWNKGRILDGFYIVFITSGSGVFESAQTAPQVVDAGTCFVLFPGVWHRYKPNPLVGWEEYWVGFNGTYPAQLMDSFFNWKNPVFKTGLNKDLLAAFTYLLAAVSQAQMGYSQVISGITLAILGILNRVNLTAYSADDPESVWVSQAAFMLQNRLSENINIEALVQEFPISYSKFRKAFKRLMGKSPNQYHLDLRLDKAEELLRNTSLSIKEIGYHTGFESPYYFSRIFKERFDVSPKAFKRRPHS</sequence>
<dbReference type="GO" id="GO:0003700">
    <property type="term" value="F:DNA-binding transcription factor activity"/>
    <property type="evidence" value="ECO:0007669"/>
    <property type="project" value="InterPro"/>
</dbReference>
<dbReference type="InterPro" id="IPR020449">
    <property type="entry name" value="Tscrpt_reg_AraC-type_HTH"/>
</dbReference>
<organism evidence="5 6">
    <name type="scientific">Parapedobacter pyrenivorans</name>
    <dbReference type="NCBI Taxonomy" id="1305674"/>
    <lineage>
        <taxon>Bacteria</taxon>
        <taxon>Pseudomonadati</taxon>
        <taxon>Bacteroidota</taxon>
        <taxon>Sphingobacteriia</taxon>
        <taxon>Sphingobacteriales</taxon>
        <taxon>Sphingobacteriaceae</taxon>
        <taxon>Parapedobacter</taxon>
    </lineage>
</organism>
<evidence type="ECO:0000259" key="4">
    <source>
        <dbReference type="PROSITE" id="PS01124"/>
    </source>
</evidence>
<keyword evidence="2" id="KW-0238">DNA-binding</keyword>
<keyword evidence="6" id="KW-1185">Reference proteome</keyword>
<dbReference type="InterPro" id="IPR018060">
    <property type="entry name" value="HTH_AraC"/>
</dbReference>
<dbReference type="InterPro" id="IPR018062">
    <property type="entry name" value="HTH_AraC-typ_CS"/>
</dbReference>
<dbReference type="PRINTS" id="PR00032">
    <property type="entry name" value="HTHARAC"/>
</dbReference>
<reference evidence="5" key="2">
    <citation type="submission" date="2020-09" db="EMBL/GenBank/DDBJ databases">
        <authorList>
            <person name="Sun Q."/>
            <person name="Zhou Y."/>
        </authorList>
    </citation>
    <scope>NUCLEOTIDE SEQUENCE</scope>
    <source>
        <strain evidence="5">CGMCC 1.12195</strain>
    </source>
</reference>
<dbReference type="Proteomes" id="UP000660862">
    <property type="component" value="Unassembled WGS sequence"/>
</dbReference>
<evidence type="ECO:0000256" key="1">
    <source>
        <dbReference type="ARBA" id="ARBA00023015"/>
    </source>
</evidence>
<proteinExistence type="predicted"/>
<dbReference type="SMART" id="SM00342">
    <property type="entry name" value="HTH_ARAC"/>
    <property type="match status" value="1"/>
</dbReference>
<gene>
    <name evidence="5" type="ORF">GCM10007415_03800</name>
</gene>
<dbReference type="Gene3D" id="1.10.10.60">
    <property type="entry name" value="Homeodomain-like"/>
    <property type="match status" value="2"/>
</dbReference>
<dbReference type="Pfam" id="PF02311">
    <property type="entry name" value="AraC_binding"/>
    <property type="match status" value="1"/>
</dbReference>
<dbReference type="RefSeq" id="WP_188504244.1">
    <property type="nucleotide sequence ID" value="NZ_BMER01000001.1"/>
</dbReference>
<dbReference type="PANTHER" id="PTHR43280">
    <property type="entry name" value="ARAC-FAMILY TRANSCRIPTIONAL REGULATOR"/>
    <property type="match status" value="1"/>
</dbReference>
<dbReference type="SUPFAM" id="SSF51215">
    <property type="entry name" value="Regulatory protein AraC"/>
    <property type="match status" value="1"/>
</dbReference>
<keyword evidence="3" id="KW-0804">Transcription</keyword>
<evidence type="ECO:0000313" key="5">
    <source>
        <dbReference type="EMBL" id="GGG75370.1"/>
    </source>
</evidence>
<feature type="domain" description="HTH araC/xylS-type" evidence="4">
    <location>
        <begin position="191"/>
        <end position="289"/>
    </location>
</feature>
<protein>
    <submittedName>
        <fullName evidence="5">Transcriptional regulator</fullName>
    </submittedName>
</protein>
<dbReference type="InterPro" id="IPR037923">
    <property type="entry name" value="HTH-like"/>
</dbReference>
<keyword evidence="1" id="KW-0805">Transcription regulation</keyword>
<dbReference type="InterPro" id="IPR003313">
    <property type="entry name" value="AraC-bd"/>
</dbReference>
<name>A0A917M3W3_9SPHI</name>
<dbReference type="PROSITE" id="PS00041">
    <property type="entry name" value="HTH_ARAC_FAMILY_1"/>
    <property type="match status" value="1"/>
</dbReference>
<dbReference type="SUPFAM" id="SSF46689">
    <property type="entry name" value="Homeodomain-like"/>
    <property type="match status" value="2"/>
</dbReference>
<dbReference type="PROSITE" id="PS01124">
    <property type="entry name" value="HTH_ARAC_FAMILY_2"/>
    <property type="match status" value="1"/>
</dbReference>
<comment type="caution">
    <text evidence="5">The sequence shown here is derived from an EMBL/GenBank/DDBJ whole genome shotgun (WGS) entry which is preliminary data.</text>
</comment>
<evidence type="ECO:0000256" key="2">
    <source>
        <dbReference type="ARBA" id="ARBA00023125"/>
    </source>
</evidence>
<dbReference type="InterPro" id="IPR009057">
    <property type="entry name" value="Homeodomain-like_sf"/>
</dbReference>
<evidence type="ECO:0000313" key="6">
    <source>
        <dbReference type="Proteomes" id="UP000660862"/>
    </source>
</evidence>
<reference evidence="5" key="1">
    <citation type="journal article" date="2014" name="Int. J. Syst. Evol. Microbiol.">
        <title>Complete genome sequence of Corynebacterium casei LMG S-19264T (=DSM 44701T), isolated from a smear-ripened cheese.</title>
        <authorList>
            <consortium name="US DOE Joint Genome Institute (JGI-PGF)"/>
            <person name="Walter F."/>
            <person name="Albersmeier A."/>
            <person name="Kalinowski J."/>
            <person name="Ruckert C."/>
        </authorList>
    </citation>
    <scope>NUCLEOTIDE SEQUENCE</scope>
    <source>
        <strain evidence="5">CGMCC 1.12195</strain>
    </source>
</reference>
<dbReference type="EMBL" id="BMER01000001">
    <property type="protein sequence ID" value="GGG75370.1"/>
    <property type="molecule type" value="Genomic_DNA"/>
</dbReference>
<dbReference type="Gene3D" id="2.60.120.280">
    <property type="entry name" value="Regulatory protein AraC"/>
    <property type="match status" value="1"/>
</dbReference>
<dbReference type="PANTHER" id="PTHR43280:SF30">
    <property type="entry name" value="MMSAB OPERON REGULATORY PROTEIN"/>
    <property type="match status" value="1"/>
</dbReference>